<dbReference type="Proteomes" id="UP000195557">
    <property type="component" value="Unassembled WGS sequence"/>
</dbReference>
<sequence length="61" mass="6761">MGPPQIPPDMTDSAYDTARSYADDGYDPDELANLLLAWYYAGYYTGSFSRAPHAGADEPRR</sequence>
<dbReference type="EMBL" id="KZ155771">
    <property type="protein sequence ID" value="OUS49415.1"/>
    <property type="molecule type" value="Genomic_DNA"/>
</dbReference>
<protein>
    <submittedName>
        <fullName evidence="1">Uncharacterized protein</fullName>
    </submittedName>
</protein>
<reference evidence="1" key="1">
    <citation type="submission" date="2017-04" db="EMBL/GenBank/DDBJ databases">
        <title>Population genomics of picophytoplankton unveils novel chromosome hypervariability.</title>
        <authorList>
            <consortium name="DOE Joint Genome Institute"/>
            <person name="Blanc-Mathieu R."/>
            <person name="Krasovec M."/>
            <person name="Hebrard M."/>
            <person name="Yau S."/>
            <person name="Desgranges E."/>
            <person name="Martin J."/>
            <person name="Schackwitz W."/>
            <person name="Kuo A."/>
            <person name="Salin G."/>
            <person name="Donnadieu C."/>
            <person name="Desdevises Y."/>
            <person name="Sanchez-Ferandin S."/>
            <person name="Moreau H."/>
            <person name="Rivals E."/>
            <person name="Grigoriev I.V."/>
            <person name="Grimsley N."/>
            <person name="Eyre-Walker A."/>
            <person name="Piganeau G."/>
        </authorList>
    </citation>
    <scope>NUCLEOTIDE SEQUENCE [LARGE SCALE GENOMIC DNA]</scope>
    <source>
        <strain evidence="1">RCC 1115</strain>
    </source>
</reference>
<name>A0A1Y5IQZ8_OSTTA</name>
<dbReference type="AlphaFoldDB" id="A0A1Y5IQZ8"/>
<proteinExistence type="predicted"/>
<organism evidence="1">
    <name type="scientific">Ostreococcus tauri</name>
    <name type="common">Marine green alga</name>
    <dbReference type="NCBI Taxonomy" id="70448"/>
    <lineage>
        <taxon>Eukaryota</taxon>
        <taxon>Viridiplantae</taxon>
        <taxon>Chlorophyta</taxon>
        <taxon>Mamiellophyceae</taxon>
        <taxon>Mamiellales</taxon>
        <taxon>Bathycoccaceae</taxon>
        <taxon>Ostreococcus</taxon>
    </lineage>
</organism>
<accession>A0A1Y5IQZ8</accession>
<gene>
    <name evidence="1" type="ORF">BE221DRAFT_65117</name>
</gene>
<evidence type="ECO:0000313" key="1">
    <source>
        <dbReference type="EMBL" id="OUS49415.1"/>
    </source>
</evidence>